<dbReference type="RefSeq" id="WP_074879040.1">
    <property type="nucleotide sequence ID" value="NZ_FOXI01000010.1"/>
</dbReference>
<sequence>MSPTARDLLLGDPFQRNLDLLVAAVLFVGTFVGYAIGLFSVEGGIVVLPFDATVVGVVAAGLIGYGRGALLPAWVSVFAAYLGFHAEWGLLSLSGHSLPGKLAFLFDPVSLGVFALASILVGSVAFGAGFLLRLGLDRVRGAAT</sequence>
<keyword evidence="1" id="KW-1133">Transmembrane helix</keyword>
<evidence type="ECO:0000256" key="1">
    <source>
        <dbReference type="SAM" id="Phobius"/>
    </source>
</evidence>
<evidence type="ECO:0000313" key="2">
    <source>
        <dbReference type="EMBL" id="SFP86097.1"/>
    </source>
</evidence>
<accession>A0A1I5TU25</accession>
<evidence type="ECO:0000313" key="3">
    <source>
        <dbReference type="Proteomes" id="UP000183769"/>
    </source>
</evidence>
<dbReference type="OrthoDB" id="313345at2157"/>
<dbReference type="EMBL" id="FOXI01000010">
    <property type="protein sequence ID" value="SFP86097.1"/>
    <property type="molecule type" value="Genomic_DNA"/>
</dbReference>
<dbReference type="AlphaFoldDB" id="A0A1I5TU25"/>
<protein>
    <submittedName>
        <fullName evidence="2">Uncharacterized protein</fullName>
    </submittedName>
</protein>
<organism evidence="2 3">
    <name type="scientific">Halolamina pelagica</name>
    <dbReference type="NCBI Taxonomy" id="699431"/>
    <lineage>
        <taxon>Archaea</taxon>
        <taxon>Methanobacteriati</taxon>
        <taxon>Methanobacteriota</taxon>
        <taxon>Stenosarchaea group</taxon>
        <taxon>Halobacteria</taxon>
        <taxon>Halobacteriales</taxon>
        <taxon>Haloferacaceae</taxon>
    </lineage>
</organism>
<reference evidence="3" key="1">
    <citation type="submission" date="2016-10" db="EMBL/GenBank/DDBJ databases">
        <authorList>
            <person name="Varghese N."/>
            <person name="Submissions S."/>
        </authorList>
    </citation>
    <scope>NUCLEOTIDE SEQUENCE [LARGE SCALE GENOMIC DNA]</scope>
    <source>
        <strain evidence="3">CGMCC 1.10329</strain>
    </source>
</reference>
<keyword evidence="3" id="KW-1185">Reference proteome</keyword>
<name>A0A1I5TU25_9EURY</name>
<feature type="transmembrane region" description="Helical" evidence="1">
    <location>
        <begin position="70"/>
        <end position="91"/>
    </location>
</feature>
<proteinExistence type="predicted"/>
<dbReference type="Proteomes" id="UP000183769">
    <property type="component" value="Unassembled WGS sequence"/>
</dbReference>
<feature type="transmembrane region" description="Helical" evidence="1">
    <location>
        <begin position="111"/>
        <end position="132"/>
    </location>
</feature>
<feature type="transmembrane region" description="Helical" evidence="1">
    <location>
        <begin position="20"/>
        <end position="39"/>
    </location>
</feature>
<keyword evidence="1" id="KW-0812">Transmembrane</keyword>
<feature type="transmembrane region" description="Helical" evidence="1">
    <location>
        <begin position="45"/>
        <end position="63"/>
    </location>
</feature>
<keyword evidence="1" id="KW-0472">Membrane</keyword>
<gene>
    <name evidence="2" type="ORF">SAMN05216277_11071</name>
</gene>